<protein>
    <submittedName>
        <fullName evidence="1">Uncharacterized protein</fullName>
    </submittedName>
</protein>
<proteinExistence type="predicted"/>
<dbReference type="Proteomes" id="UP000078486">
    <property type="component" value="Unassembled WGS sequence"/>
</dbReference>
<evidence type="ECO:0000313" key="1">
    <source>
        <dbReference type="EMBL" id="OAM90306.1"/>
    </source>
</evidence>
<sequence length="100" mass="11527">MDVARRVVSGRAVIFAKRQLKMPEKDMNATSSNTLPMVRYSFVVRGRMEGGYQVQIRGRVYARKESYYQAQAFAYDSILRSIPSFQPDEDDAIALKMLKR</sequence>
<keyword evidence="2" id="KW-1185">Reference proteome</keyword>
<accession>A0A178IMK8</accession>
<evidence type="ECO:0000313" key="2">
    <source>
        <dbReference type="Proteomes" id="UP000078486"/>
    </source>
</evidence>
<organism evidence="1 2">
    <name type="scientific">Termitidicoccus mucosus</name>
    <dbReference type="NCBI Taxonomy" id="1184151"/>
    <lineage>
        <taxon>Bacteria</taxon>
        <taxon>Pseudomonadati</taxon>
        <taxon>Verrucomicrobiota</taxon>
        <taxon>Opitutia</taxon>
        <taxon>Opitutales</taxon>
        <taxon>Opitutaceae</taxon>
        <taxon>Termitidicoccus</taxon>
    </lineage>
</organism>
<dbReference type="RefSeq" id="WP_068768391.1">
    <property type="nucleotide sequence ID" value="NZ_CP109796.1"/>
</dbReference>
<gene>
    <name evidence="1" type="ORF">AW736_00750</name>
</gene>
<dbReference type="AlphaFoldDB" id="A0A178IMK8"/>
<dbReference type="EMBL" id="LRRQ01000061">
    <property type="protein sequence ID" value="OAM90306.1"/>
    <property type="molecule type" value="Genomic_DNA"/>
</dbReference>
<name>A0A178IMK8_9BACT</name>
<comment type="caution">
    <text evidence="1">The sequence shown here is derived from an EMBL/GenBank/DDBJ whole genome shotgun (WGS) entry which is preliminary data.</text>
</comment>
<reference evidence="1 2" key="1">
    <citation type="submission" date="2016-01" db="EMBL/GenBank/DDBJ databases">
        <title>High potential of lignocellulose degradation of a new Verrucomicrobia species.</title>
        <authorList>
            <person name="Wang Y."/>
            <person name="Shi Y."/>
            <person name="Qiu Z."/>
            <person name="Liu S."/>
            <person name="Yang H."/>
        </authorList>
    </citation>
    <scope>NUCLEOTIDE SEQUENCE [LARGE SCALE GENOMIC DNA]</scope>
    <source>
        <strain evidence="1 2">TSB47</strain>
    </source>
</reference>